<sequence length="130" mass="14699">MDTLEDGISATQKAVQVLQTILIEETLEYFTAPYTETTIRAGRRMLEIGPLLYSRPHDALHISLWEALAAMHPKMQNNEAYARGLFRAGTWEVAMIVTRGTTWDDLEAAVIDAHQEPESPPNRPRVVPFH</sequence>
<comment type="caution">
    <text evidence="1">The sequence shown here is derived from an EMBL/GenBank/DDBJ whole genome shotgun (WGS) entry which is preliminary data.</text>
</comment>
<gene>
    <name evidence="1" type="ORF">HDF16_005715</name>
</gene>
<dbReference type="AlphaFoldDB" id="A0A7W8E732"/>
<dbReference type="EMBL" id="JACHIP010000024">
    <property type="protein sequence ID" value="MBB5060979.1"/>
    <property type="molecule type" value="Genomic_DNA"/>
</dbReference>
<evidence type="ECO:0000313" key="2">
    <source>
        <dbReference type="Proteomes" id="UP000540989"/>
    </source>
</evidence>
<dbReference type="RefSeq" id="WP_184223608.1">
    <property type="nucleotide sequence ID" value="NZ_JACHIP010000024.1"/>
</dbReference>
<organism evidence="1 2">
    <name type="scientific">Granulicella aggregans</name>
    <dbReference type="NCBI Taxonomy" id="474949"/>
    <lineage>
        <taxon>Bacteria</taxon>
        <taxon>Pseudomonadati</taxon>
        <taxon>Acidobacteriota</taxon>
        <taxon>Terriglobia</taxon>
        <taxon>Terriglobales</taxon>
        <taxon>Acidobacteriaceae</taxon>
        <taxon>Granulicella</taxon>
    </lineage>
</organism>
<keyword evidence="2" id="KW-1185">Reference proteome</keyword>
<reference evidence="1 2" key="1">
    <citation type="submission" date="2020-08" db="EMBL/GenBank/DDBJ databases">
        <title>Genomic Encyclopedia of Type Strains, Phase IV (KMG-V): Genome sequencing to study the core and pangenomes of soil and plant-associated prokaryotes.</title>
        <authorList>
            <person name="Whitman W."/>
        </authorList>
    </citation>
    <scope>NUCLEOTIDE SEQUENCE [LARGE SCALE GENOMIC DNA]</scope>
    <source>
        <strain evidence="1 2">M8UP14</strain>
    </source>
</reference>
<name>A0A7W8E732_9BACT</name>
<accession>A0A7W8E732</accession>
<protein>
    <submittedName>
        <fullName evidence="1">Uncharacterized protein</fullName>
    </submittedName>
</protein>
<proteinExistence type="predicted"/>
<dbReference type="Proteomes" id="UP000540989">
    <property type="component" value="Unassembled WGS sequence"/>
</dbReference>
<evidence type="ECO:0000313" key="1">
    <source>
        <dbReference type="EMBL" id="MBB5060979.1"/>
    </source>
</evidence>